<dbReference type="PANTHER" id="PTHR37984:SF5">
    <property type="entry name" value="PROTEIN NYNRIN-LIKE"/>
    <property type="match status" value="1"/>
</dbReference>
<keyword evidence="5" id="KW-1185">Reference proteome</keyword>
<evidence type="ECO:0008006" key="6">
    <source>
        <dbReference type="Google" id="ProtNLM"/>
    </source>
</evidence>
<dbReference type="Gene3D" id="3.30.70.270">
    <property type="match status" value="1"/>
</dbReference>
<evidence type="ECO:0000256" key="1">
    <source>
        <dbReference type="ARBA" id="ARBA00023268"/>
    </source>
</evidence>
<reference evidence="4 5" key="1">
    <citation type="submission" date="2020-06" db="EMBL/GenBank/DDBJ databases">
        <authorList>
            <person name="Li R."/>
            <person name="Bekaert M."/>
        </authorList>
    </citation>
    <scope>NUCLEOTIDE SEQUENCE [LARGE SCALE GENOMIC DNA]</scope>
    <source>
        <strain evidence="5">wild</strain>
    </source>
</reference>
<feature type="domain" description="Integrase zinc-binding" evidence="3">
    <location>
        <begin position="196"/>
        <end position="255"/>
    </location>
</feature>
<dbReference type="InterPro" id="IPR043128">
    <property type="entry name" value="Rev_trsase/Diguanyl_cyclase"/>
</dbReference>
<dbReference type="AlphaFoldDB" id="A0A6J8EFD2"/>
<dbReference type="FunFam" id="3.30.70.270:FF:000020">
    <property type="entry name" value="Transposon Tf2-6 polyprotein-like Protein"/>
    <property type="match status" value="1"/>
</dbReference>
<dbReference type="SUPFAM" id="SSF56672">
    <property type="entry name" value="DNA/RNA polymerases"/>
    <property type="match status" value="1"/>
</dbReference>
<proteinExistence type="predicted"/>
<dbReference type="Pfam" id="PF17919">
    <property type="entry name" value="RT_RNaseH_2"/>
    <property type="match status" value="1"/>
</dbReference>
<dbReference type="FunFam" id="1.10.340.70:FF:000001">
    <property type="entry name" value="Retrovirus-related Pol polyprotein from transposon gypsy-like Protein"/>
    <property type="match status" value="1"/>
</dbReference>
<dbReference type="InterPro" id="IPR041577">
    <property type="entry name" value="RT_RNaseH_2"/>
</dbReference>
<protein>
    <recommendedName>
        <fullName evidence="6">Integrase zinc-binding domain-containing protein</fullName>
    </recommendedName>
</protein>
<evidence type="ECO:0000313" key="5">
    <source>
        <dbReference type="Proteomes" id="UP000507470"/>
    </source>
</evidence>
<evidence type="ECO:0000313" key="4">
    <source>
        <dbReference type="EMBL" id="CAC5417791.1"/>
    </source>
</evidence>
<dbReference type="InterPro" id="IPR043502">
    <property type="entry name" value="DNA/RNA_pol_sf"/>
</dbReference>
<evidence type="ECO:0000259" key="2">
    <source>
        <dbReference type="Pfam" id="PF17919"/>
    </source>
</evidence>
<dbReference type="InterPro" id="IPR041588">
    <property type="entry name" value="Integrase_H2C2"/>
</dbReference>
<accession>A0A6J8EFD2</accession>
<gene>
    <name evidence="4" type="ORF">MCOR_50274</name>
</gene>
<dbReference type="PANTHER" id="PTHR37984">
    <property type="entry name" value="PROTEIN CBG26694"/>
    <property type="match status" value="1"/>
</dbReference>
<name>A0A6J8EFD2_MYTCO</name>
<dbReference type="InterPro" id="IPR050951">
    <property type="entry name" value="Retrovirus_Pol_polyprotein"/>
</dbReference>
<dbReference type="Gene3D" id="1.10.340.70">
    <property type="match status" value="1"/>
</dbReference>
<keyword evidence="1" id="KW-0511">Multifunctional enzyme</keyword>
<evidence type="ECO:0000259" key="3">
    <source>
        <dbReference type="Pfam" id="PF17921"/>
    </source>
</evidence>
<dbReference type="Proteomes" id="UP000507470">
    <property type="component" value="Unassembled WGS sequence"/>
</dbReference>
<organism evidence="4 5">
    <name type="scientific">Mytilus coruscus</name>
    <name type="common">Sea mussel</name>
    <dbReference type="NCBI Taxonomy" id="42192"/>
    <lineage>
        <taxon>Eukaryota</taxon>
        <taxon>Metazoa</taxon>
        <taxon>Spiralia</taxon>
        <taxon>Lophotrochozoa</taxon>
        <taxon>Mollusca</taxon>
        <taxon>Bivalvia</taxon>
        <taxon>Autobranchia</taxon>
        <taxon>Pteriomorphia</taxon>
        <taxon>Mytilida</taxon>
        <taxon>Mytiloidea</taxon>
        <taxon>Mytilidae</taxon>
        <taxon>Mytilinae</taxon>
        <taxon>Mytilus</taxon>
    </lineage>
</organism>
<dbReference type="Pfam" id="PF17921">
    <property type="entry name" value="Integrase_H2C2"/>
    <property type="match status" value="1"/>
</dbReference>
<dbReference type="OrthoDB" id="427129at2759"/>
<dbReference type="EMBL" id="CACVKT020008819">
    <property type="protein sequence ID" value="CAC5417791.1"/>
    <property type="molecule type" value="Genomic_DNA"/>
</dbReference>
<dbReference type="GO" id="GO:0003824">
    <property type="term" value="F:catalytic activity"/>
    <property type="evidence" value="ECO:0007669"/>
    <property type="project" value="UniProtKB-KW"/>
</dbReference>
<sequence length="260" mass="30638">MANYYRKFVKDYACIASPLTSLLKKNVKFNWTLECQRALDTLKNALISTPILVFPEFDKPFILSTDASEYSMGYVLTQDSTDLAEHLYNINEKEYTETVFFYKGENEENVIANIEQTTIQEPELQNLSKHQKECRDFSEIYNYKLNREIPDDAILARTIVVESYNFEQEDGILKHVYSKRCKQVPRHERLVKQIAVPRILREDVLRSYHDCILGGGHKSFDRTYSSLRNKYFWPSVYEDIKQYVKTCEVCQQLKRNYGAK</sequence>
<feature type="domain" description="Reverse transcriptase/retrotransposon-derived protein RNase H-like" evidence="2">
    <location>
        <begin position="31"/>
        <end position="84"/>
    </location>
</feature>